<dbReference type="PANTHER" id="PTHR48104">
    <property type="entry name" value="METACASPASE-4"/>
    <property type="match status" value="1"/>
</dbReference>
<dbReference type="InterPro" id="IPR050452">
    <property type="entry name" value="Metacaspase"/>
</dbReference>
<evidence type="ECO:0000259" key="3">
    <source>
        <dbReference type="Pfam" id="PF00656"/>
    </source>
</evidence>
<dbReference type="Proteomes" id="UP000663888">
    <property type="component" value="Unassembled WGS sequence"/>
</dbReference>
<dbReference type="GO" id="GO:0006508">
    <property type="term" value="P:proteolysis"/>
    <property type="evidence" value="ECO:0007669"/>
    <property type="project" value="InterPro"/>
</dbReference>
<dbReference type="GO" id="GO:0004197">
    <property type="term" value="F:cysteine-type endopeptidase activity"/>
    <property type="evidence" value="ECO:0007669"/>
    <property type="project" value="InterPro"/>
</dbReference>
<organism evidence="4 5">
    <name type="scientific">Rhizoctonia solani</name>
    <dbReference type="NCBI Taxonomy" id="456999"/>
    <lineage>
        <taxon>Eukaryota</taxon>
        <taxon>Fungi</taxon>
        <taxon>Dikarya</taxon>
        <taxon>Basidiomycota</taxon>
        <taxon>Agaricomycotina</taxon>
        <taxon>Agaricomycetes</taxon>
        <taxon>Cantharellales</taxon>
        <taxon>Ceratobasidiaceae</taxon>
        <taxon>Rhizoctonia</taxon>
    </lineage>
</organism>
<proteinExistence type="inferred from homology"/>
<dbReference type="GO" id="GO:0005737">
    <property type="term" value="C:cytoplasm"/>
    <property type="evidence" value="ECO:0007669"/>
    <property type="project" value="TreeGrafter"/>
</dbReference>
<comment type="similarity">
    <text evidence="1">Belongs to the peptidase C14B family.</text>
</comment>
<name>A0A8H2WQX1_9AGAM</name>
<protein>
    <recommendedName>
        <fullName evidence="3">Peptidase C14 caspase domain-containing protein</fullName>
    </recommendedName>
</protein>
<evidence type="ECO:0000256" key="2">
    <source>
        <dbReference type="SAM" id="MobiDB-lite"/>
    </source>
</evidence>
<dbReference type="PANTHER" id="PTHR48104:SF30">
    <property type="entry name" value="METACASPASE-1"/>
    <property type="match status" value="1"/>
</dbReference>
<evidence type="ECO:0000313" key="4">
    <source>
        <dbReference type="EMBL" id="CAE6395679.1"/>
    </source>
</evidence>
<feature type="compositionally biased region" description="Polar residues" evidence="2">
    <location>
        <begin position="78"/>
        <end position="97"/>
    </location>
</feature>
<dbReference type="Gene3D" id="3.40.50.12660">
    <property type="match status" value="1"/>
</dbReference>
<sequence length="583" mass="64178">MGKTTVGAGHPTCARSSVASLNLTISNSQQPANAIDLGTAPLSPEDEVFYDALEELPDENFEEVFYDALEDFYEEGIESQSPDIPSSTEPVQTSNANEPKDARKERLVAHIGTNNGALNASATNRGPCRGSSKPAALSAAPQKTSMPLDACACSVPVPRSPRKKAVLIGLNYERCGKKDFRLNQAIQDAQRFANTLTKLDYSSENMKVVTDEENQPFPSYRYLMECIDWLVQDASKGDRLFFMFSGHCQPSTIGKPEPYLVAADLMPIPRSTFQERLIAKVPAGAELTIVLDCCNAAGMVKLQYCVRRMDYKREIKQMNKSEALSELEKPVISDIRKVPQHGSLHGLDNVVQQASPAPNQATQAIINHASFNSPPNAMKPRRLNLSVFAGQPLLPEIPPSTGPSTDFTASLARGISQNTGSSSPVSIKKYNPGYGRRLVVEGLSPTTYFAERRDEFVSPAGKVLVWAGTGYPQKAFESTNSKNSIVTDAMCNVLETCPDSPVTVTQRHVWDSLVGAIDKENNLRDQRDAKKFRRPPPNLRIQCAELWVSQEEPLRSPSPILDQPVHRRLWTEPHEDICRPVTP</sequence>
<reference evidence="4" key="1">
    <citation type="submission" date="2021-01" db="EMBL/GenBank/DDBJ databases">
        <authorList>
            <person name="Kaushik A."/>
        </authorList>
    </citation>
    <scope>NUCLEOTIDE SEQUENCE</scope>
    <source>
        <strain evidence="4">AG4-R118</strain>
    </source>
</reference>
<evidence type="ECO:0000256" key="1">
    <source>
        <dbReference type="ARBA" id="ARBA00009005"/>
    </source>
</evidence>
<comment type="caution">
    <text evidence="4">The sequence shown here is derived from an EMBL/GenBank/DDBJ whole genome shotgun (WGS) entry which is preliminary data.</text>
</comment>
<gene>
    <name evidence="4" type="ORF">RDB_LOCUS301</name>
</gene>
<accession>A0A8H2WQX1</accession>
<feature type="domain" description="Peptidase C14 caspase" evidence="3">
    <location>
        <begin position="162"/>
        <end position="496"/>
    </location>
</feature>
<feature type="region of interest" description="Disordered" evidence="2">
    <location>
        <begin position="116"/>
        <end position="140"/>
    </location>
</feature>
<dbReference type="EMBL" id="CAJMWX010000002">
    <property type="protein sequence ID" value="CAE6395679.1"/>
    <property type="molecule type" value="Genomic_DNA"/>
</dbReference>
<dbReference type="InterPro" id="IPR011600">
    <property type="entry name" value="Pept_C14_caspase"/>
</dbReference>
<dbReference type="AlphaFoldDB" id="A0A8H2WQX1"/>
<feature type="region of interest" description="Disordered" evidence="2">
    <location>
        <begin position="77"/>
        <end position="100"/>
    </location>
</feature>
<dbReference type="Pfam" id="PF00656">
    <property type="entry name" value="Peptidase_C14"/>
    <property type="match status" value="1"/>
</dbReference>
<evidence type="ECO:0000313" key="5">
    <source>
        <dbReference type="Proteomes" id="UP000663888"/>
    </source>
</evidence>